<reference evidence="1" key="1">
    <citation type="submission" date="2024-02" db="EMBL/GenBank/DDBJ databases">
        <title>Metagenome Assembled Genome of Zalaria obscura JY119.</title>
        <authorList>
            <person name="Vighnesh L."/>
            <person name="Jagadeeshwari U."/>
            <person name="Venkata Ramana C."/>
            <person name="Sasikala C."/>
        </authorList>
    </citation>
    <scope>NUCLEOTIDE SEQUENCE</scope>
    <source>
        <strain evidence="1">JY119</strain>
    </source>
</reference>
<evidence type="ECO:0000313" key="1">
    <source>
        <dbReference type="EMBL" id="KAK8211357.1"/>
    </source>
</evidence>
<gene>
    <name evidence="1" type="ORF">M8818_003324</name>
</gene>
<protein>
    <submittedName>
        <fullName evidence="1">Uncharacterized protein</fullName>
    </submittedName>
</protein>
<name>A0ACC3SF95_9PEZI</name>
<dbReference type="EMBL" id="JAMKPW020000014">
    <property type="protein sequence ID" value="KAK8211357.1"/>
    <property type="molecule type" value="Genomic_DNA"/>
</dbReference>
<proteinExistence type="predicted"/>
<accession>A0ACC3SF95</accession>
<dbReference type="Proteomes" id="UP001320706">
    <property type="component" value="Unassembled WGS sequence"/>
</dbReference>
<organism evidence="1 2">
    <name type="scientific">Zalaria obscura</name>
    <dbReference type="NCBI Taxonomy" id="2024903"/>
    <lineage>
        <taxon>Eukaryota</taxon>
        <taxon>Fungi</taxon>
        <taxon>Dikarya</taxon>
        <taxon>Ascomycota</taxon>
        <taxon>Pezizomycotina</taxon>
        <taxon>Dothideomycetes</taxon>
        <taxon>Dothideomycetidae</taxon>
        <taxon>Dothideales</taxon>
        <taxon>Zalariaceae</taxon>
        <taxon>Zalaria</taxon>
    </lineage>
</organism>
<evidence type="ECO:0000313" key="2">
    <source>
        <dbReference type="Proteomes" id="UP001320706"/>
    </source>
</evidence>
<comment type="caution">
    <text evidence="1">The sequence shown here is derived from an EMBL/GenBank/DDBJ whole genome shotgun (WGS) entry which is preliminary data.</text>
</comment>
<sequence length="370" mass="40922">MSSAKQVSSYMRPTAASTARAATRVEPKQGSLMKVKKTLRSSRRSTASAPTTSPKSAAPPALSASQVRTCSLPRPSEESMKLAAAVKARGKYHKATNGWRPDFSKLFPVFENMLDSPDMSPFPAPPGKYSVLRSEYHAMMARSGLNSADITAVSSPFVSLVEPEDCQQESEPALEVTEDELSAEGFSEVAGCGSSTLNRGFTTPTVERATWVQGPARGGHQSFGRYDRRLEASSGVDRLEECKTYKEIVFFTHIPGLLRLSSRVRVHRDEHARPSSAIVHSQFHQQPKTIKSVQSESALILLTFMVRKDRLCLMKMSDNRITSQRLGGRNLVTPTFQRCDDQHHDFPQHSVESVYDETGKRKGTNVERDT</sequence>
<keyword evidence="2" id="KW-1185">Reference proteome</keyword>